<dbReference type="InterPro" id="IPR002902">
    <property type="entry name" value="GNK2"/>
</dbReference>
<sequence>MDNEIYLKNRKSLYNAKLIQKKVHQVLTQLCDKVVRGSLHAHGQLKVSEKRTVHRAVQCTGDLSDIIYTNSINVAIRELLDYSSKMESGRAIYESCYIRYELYHFYKYALV</sequence>
<evidence type="ECO:0000259" key="6">
    <source>
        <dbReference type="PROSITE" id="PS51473"/>
    </source>
</evidence>
<evidence type="ECO:0000313" key="8">
    <source>
        <dbReference type="Proteomes" id="UP000006882"/>
    </source>
</evidence>
<proteinExistence type="inferred from homology"/>
<dbReference type="GO" id="GO:0005576">
    <property type="term" value="C:extracellular region"/>
    <property type="evidence" value="ECO:0007669"/>
    <property type="project" value="UniProtKB-SubCell"/>
</dbReference>
<dbReference type="InterPro" id="IPR050581">
    <property type="entry name" value="CRR_secretory_protein"/>
</dbReference>
<evidence type="ECO:0000256" key="3">
    <source>
        <dbReference type="ARBA" id="ARBA00022729"/>
    </source>
</evidence>
<accession>A0A251MZI9</accession>
<organism evidence="7 8">
    <name type="scientific">Prunus persica</name>
    <name type="common">Peach</name>
    <name type="synonym">Amygdalus persica</name>
    <dbReference type="NCBI Taxonomy" id="3760"/>
    <lineage>
        <taxon>Eukaryota</taxon>
        <taxon>Viridiplantae</taxon>
        <taxon>Streptophyta</taxon>
        <taxon>Embryophyta</taxon>
        <taxon>Tracheophyta</taxon>
        <taxon>Spermatophyta</taxon>
        <taxon>Magnoliopsida</taxon>
        <taxon>eudicotyledons</taxon>
        <taxon>Gunneridae</taxon>
        <taxon>Pentapetalae</taxon>
        <taxon>rosids</taxon>
        <taxon>fabids</taxon>
        <taxon>Rosales</taxon>
        <taxon>Rosaceae</taxon>
        <taxon>Amygdaloideae</taxon>
        <taxon>Amygdaleae</taxon>
        <taxon>Prunus</taxon>
    </lineage>
</organism>
<gene>
    <name evidence="7" type="ORF">PRUPE_8G113500</name>
</gene>
<evidence type="ECO:0000256" key="2">
    <source>
        <dbReference type="ARBA" id="ARBA00022525"/>
    </source>
</evidence>
<dbReference type="Proteomes" id="UP000006882">
    <property type="component" value="Chromosome G8"/>
</dbReference>
<dbReference type="InterPro" id="IPR038408">
    <property type="entry name" value="GNK2_sf"/>
</dbReference>
<evidence type="ECO:0000313" key="7">
    <source>
        <dbReference type="EMBL" id="ONH91424.1"/>
    </source>
</evidence>
<protein>
    <recommendedName>
        <fullName evidence="6">Gnk2-homologous domain-containing protein</fullName>
    </recommendedName>
</protein>
<name>A0A251MZI9_PRUPE</name>
<keyword evidence="2" id="KW-0964">Secreted</keyword>
<dbReference type="Gene3D" id="3.30.430.20">
    <property type="entry name" value="Gnk2 domain, C-X8-C-X2-C motif"/>
    <property type="match status" value="1"/>
</dbReference>
<dbReference type="AlphaFoldDB" id="A0A251MZI9"/>
<dbReference type="PANTHER" id="PTHR32411:SF43">
    <property type="entry name" value="CYSTEINE-RICH REPEAT SECRETORY PROTEIN 38"/>
    <property type="match status" value="1"/>
</dbReference>
<keyword evidence="3" id="KW-0732">Signal</keyword>
<dbReference type="PROSITE" id="PS51473">
    <property type="entry name" value="GNK2"/>
    <property type="match status" value="1"/>
</dbReference>
<reference evidence="7 8" key="1">
    <citation type="journal article" date="2013" name="Nat. Genet.">
        <title>The high-quality draft genome of peach (Prunus persica) identifies unique patterns of genetic diversity, domestication and genome evolution.</title>
        <authorList>
            <consortium name="International Peach Genome Initiative"/>
            <person name="Verde I."/>
            <person name="Abbott A.G."/>
            <person name="Scalabrin S."/>
            <person name="Jung S."/>
            <person name="Shu S."/>
            <person name="Marroni F."/>
            <person name="Zhebentyayeva T."/>
            <person name="Dettori M.T."/>
            <person name="Grimwood J."/>
            <person name="Cattonaro F."/>
            <person name="Zuccolo A."/>
            <person name="Rossini L."/>
            <person name="Jenkins J."/>
            <person name="Vendramin E."/>
            <person name="Meisel L.A."/>
            <person name="Decroocq V."/>
            <person name="Sosinski B."/>
            <person name="Prochnik S."/>
            <person name="Mitros T."/>
            <person name="Policriti A."/>
            <person name="Cipriani G."/>
            <person name="Dondini L."/>
            <person name="Ficklin S."/>
            <person name="Goodstein D.M."/>
            <person name="Xuan P."/>
            <person name="Del Fabbro C."/>
            <person name="Aramini V."/>
            <person name="Copetti D."/>
            <person name="Gonzalez S."/>
            <person name="Horner D.S."/>
            <person name="Falchi R."/>
            <person name="Lucas S."/>
            <person name="Mica E."/>
            <person name="Maldonado J."/>
            <person name="Lazzari B."/>
            <person name="Bielenberg D."/>
            <person name="Pirona R."/>
            <person name="Miculan M."/>
            <person name="Barakat A."/>
            <person name="Testolin R."/>
            <person name="Stella A."/>
            <person name="Tartarini S."/>
            <person name="Tonutti P."/>
            <person name="Arus P."/>
            <person name="Orellana A."/>
            <person name="Wells C."/>
            <person name="Main D."/>
            <person name="Vizzotto G."/>
            <person name="Silva H."/>
            <person name="Salamini F."/>
            <person name="Schmutz J."/>
            <person name="Morgante M."/>
            <person name="Rokhsar D.S."/>
        </authorList>
    </citation>
    <scope>NUCLEOTIDE SEQUENCE [LARGE SCALE GENOMIC DNA]</scope>
    <source>
        <strain evidence="8">cv. Nemared</strain>
    </source>
</reference>
<dbReference type="Gramene" id="ONH91424">
    <property type="protein sequence ID" value="ONH91424"/>
    <property type="gene ID" value="PRUPE_8G113500"/>
</dbReference>
<comment type="similarity">
    <text evidence="5">Belongs to the cysteine-rich repeat secretory protein family.</text>
</comment>
<evidence type="ECO:0000256" key="1">
    <source>
        <dbReference type="ARBA" id="ARBA00004613"/>
    </source>
</evidence>
<dbReference type="PANTHER" id="PTHR32411">
    <property type="entry name" value="CYSTEINE-RICH REPEAT SECRETORY PROTEIN 38-RELATED"/>
    <property type="match status" value="1"/>
</dbReference>
<dbReference type="CDD" id="cd23509">
    <property type="entry name" value="Gnk2-like"/>
    <property type="match status" value="1"/>
</dbReference>
<keyword evidence="8" id="KW-1185">Reference proteome</keyword>
<feature type="domain" description="Gnk2-homologous" evidence="6">
    <location>
        <begin position="1"/>
        <end position="105"/>
    </location>
</feature>
<dbReference type="EMBL" id="CM007658">
    <property type="protein sequence ID" value="ONH91424.1"/>
    <property type="molecule type" value="Genomic_DNA"/>
</dbReference>
<comment type="subcellular location">
    <subcellularLocation>
        <location evidence="1">Secreted</location>
    </subcellularLocation>
</comment>
<evidence type="ECO:0000256" key="5">
    <source>
        <dbReference type="ARBA" id="ARBA00038515"/>
    </source>
</evidence>
<evidence type="ECO:0000256" key="4">
    <source>
        <dbReference type="ARBA" id="ARBA00022737"/>
    </source>
</evidence>
<keyword evidence="4" id="KW-0677">Repeat</keyword>